<reference evidence="1" key="1">
    <citation type="submission" date="2021-03" db="EMBL/GenBank/DDBJ databases">
        <title>Draft genome sequence of rust myrtle Austropuccinia psidii MF-1, a brazilian biotype.</title>
        <authorList>
            <person name="Quecine M.C."/>
            <person name="Pachon D.M.R."/>
            <person name="Bonatelli M.L."/>
            <person name="Correr F.H."/>
            <person name="Franceschini L.M."/>
            <person name="Leite T.F."/>
            <person name="Margarido G.R.A."/>
            <person name="Almeida C.A."/>
            <person name="Ferrarezi J.A."/>
            <person name="Labate C.A."/>
        </authorList>
    </citation>
    <scope>NUCLEOTIDE SEQUENCE</scope>
    <source>
        <strain evidence="1">MF-1</strain>
    </source>
</reference>
<evidence type="ECO:0000313" key="1">
    <source>
        <dbReference type="EMBL" id="MBW0513366.1"/>
    </source>
</evidence>
<gene>
    <name evidence="1" type="ORF">O181_053081</name>
</gene>
<keyword evidence="2" id="KW-1185">Reference proteome</keyword>
<sequence length="105" mass="12437">MLEKSLNSRLPYDTLKNYLVDIHPTASSFKIMLDKSRHNSSRFMQDTIRYAKERWEKSHKPPYFELGNLVLVSTLRFNASKAPKKQKYFFVEPFMIKQLHSLNAV</sequence>
<name>A0A9Q3E6U5_9BASI</name>
<dbReference type="EMBL" id="AVOT02023375">
    <property type="protein sequence ID" value="MBW0513366.1"/>
    <property type="molecule type" value="Genomic_DNA"/>
</dbReference>
<proteinExistence type="predicted"/>
<dbReference type="Proteomes" id="UP000765509">
    <property type="component" value="Unassembled WGS sequence"/>
</dbReference>
<dbReference type="AlphaFoldDB" id="A0A9Q3E6U5"/>
<evidence type="ECO:0000313" key="2">
    <source>
        <dbReference type="Proteomes" id="UP000765509"/>
    </source>
</evidence>
<comment type="caution">
    <text evidence="1">The sequence shown here is derived from an EMBL/GenBank/DDBJ whole genome shotgun (WGS) entry which is preliminary data.</text>
</comment>
<protein>
    <submittedName>
        <fullName evidence="1">Uncharacterized protein</fullName>
    </submittedName>
</protein>
<organism evidence="1 2">
    <name type="scientific">Austropuccinia psidii MF-1</name>
    <dbReference type="NCBI Taxonomy" id="1389203"/>
    <lineage>
        <taxon>Eukaryota</taxon>
        <taxon>Fungi</taxon>
        <taxon>Dikarya</taxon>
        <taxon>Basidiomycota</taxon>
        <taxon>Pucciniomycotina</taxon>
        <taxon>Pucciniomycetes</taxon>
        <taxon>Pucciniales</taxon>
        <taxon>Sphaerophragmiaceae</taxon>
        <taxon>Austropuccinia</taxon>
    </lineage>
</organism>
<accession>A0A9Q3E6U5</accession>